<keyword evidence="4 9" id="KW-0812">Transmembrane</keyword>
<evidence type="ECO:0000256" key="1">
    <source>
        <dbReference type="ARBA" id="ARBA00004651"/>
    </source>
</evidence>
<keyword evidence="7 9" id="KW-0472">Membrane</keyword>
<evidence type="ECO:0000256" key="6">
    <source>
        <dbReference type="ARBA" id="ARBA00022989"/>
    </source>
</evidence>
<dbReference type="EMBL" id="AOGK01000003">
    <property type="protein sequence ID" value="MDG5974535.1"/>
    <property type="molecule type" value="Genomic_DNA"/>
</dbReference>
<dbReference type="RefSeq" id="WP_084236139.1">
    <property type="nucleotide sequence ID" value="NZ_AOGK01000003.1"/>
</dbReference>
<feature type="transmembrane region" description="Helical" evidence="9">
    <location>
        <begin position="216"/>
        <end position="233"/>
    </location>
</feature>
<accession>A0A9X4NUG1</accession>
<dbReference type="GO" id="GO:0005886">
    <property type="term" value="C:plasma membrane"/>
    <property type="evidence" value="ECO:0007669"/>
    <property type="project" value="UniProtKB-SubCell"/>
</dbReference>
<feature type="transmembrane region" description="Helical" evidence="9">
    <location>
        <begin position="122"/>
        <end position="141"/>
    </location>
</feature>
<keyword evidence="6 9" id="KW-1133">Transmembrane helix</keyword>
<feature type="transmembrane region" description="Helical" evidence="9">
    <location>
        <begin position="161"/>
        <end position="185"/>
    </location>
</feature>
<feature type="transmembrane region" description="Helical" evidence="9">
    <location>
        <begin position="62"/>
        <end position="83"/>
    </location>
</feature>
<keyword evidence="3" id="KW-1003">Cell membrane</keyword>
<comment type="caution">
    <text evidence="10">The sequence shown here is derived from an EMBL/GenBank/DDBJ whole genome shotgun (WGS) entry which is preliminary data.</text>
</comment>
<comment type="similarity">
    <text evidence="8">Belongs to the binding-protein-dependent transport system permease family. LivHM subfamily.</text>
</comment>
<feature type="transmembrane region" description="Helical" evidence="9">
    <location>
        <begin position="263"/>
        <end position="282"/>
    </location>
</feature>
<sequence>MKSKLPFLAAYIVGMALVCGILAWGKPLPMVGLFIVSGLAIGSLYALGGVGLVVLYRTTGVLNFASGAMGAAGVMTAWQLVQWGWAEPLAWAMALVLATALSLGYGRVIAPRLAWRDPVVKAIATLGYALIILGVTSFLWVDQVRSFTLPTDQMALRVWGLRVTGTRFIALLATLAVVVGIWVYLERTRTGLQMRALANERELSALIGVRILKVETIAWGMAGLIAGFTGLMFGDLIRLEPSIITFMVIPSIAAAICGRLDNLGMVLVGGLSIGVLESMLTLSPALKSVRTVAPFMVAIVMLLLLQRGRRIPFERDE</sequence>
<dbReference type="OrthoDB" id="8651131at2"/>
<evidence type="ECO:0000256" key="2">
    <source>
        <dbReference type="ARBA" id="ARBA00022448"/>
    </source>
</evidence>
<feature type="transmembrane region" description="Helical" evidence="9">
    <location>
        <begin position="89"/>
        <end position="110"/>
    </location>
</feature>
<evidence type="ECO:0000313" key="11">
    <source>
        <dbReference type="Proteomes" id="UP001152876"/>
    </source>
</evidence>
<feature type="transmembrane region" description="Helical" evidence="9">
    <location>
        <begin position="288"/>
        <end position="305"/>
    </location>
</feature>
<evidence type="ECO:0000256" key="7">
    <source>
        <dbReference type="ARBA" id="ARBA00023136"/>
    </source>
</evidence>
<evidence type="ECO:0000256" key="9">
    <source>
        <dbReference type="SAM" id="Phobius"/>
    </source>
</evidence>
<dbReference type="GO" id="GO:0022857">
    <property type="term" value="F:transmembrane transporter activity"/>
    <property type="evidence" value="ECO:0007669"/>
    <property type="project" value="InterPro"/>
</dbReference>
<keyword evidence="5" id="KW-0029">Amino-acid transport</keyword>
<dbReference type="PANTHER" id="PTHR11795:SF445">
    <property type="entry name" value="AMINO ACID ABC TRANSPORTER PERMEASE PROTEIN"/>
    <property type="match status" value="1"/>
</dbReference>
<feature type="transmembrane region" description="Helical" evidence="9">
    <location>
        <begin position="31"/>
        <end position="55"/>
    </location>
</feature>
<evidence type="ECO:0000256" key="4">
    <source>
        <dbReference type="ARBA" id="ARBA00022692"/>
    </source>
</evidence>
<dbReference type="InterPro" id="IPR001851">
    <property type="entry name" value="ABC_transp_permease"/>
</dbReference>
<dbReference type="Pfam" id="PF02653">
    <property type="entry name" value="BPD_transp_2"/>
    <property type="match status" value="1"/>
</dbReference>
<evidence type="ECO:0000313" key="10">
    <source>
        <dbReference type="EMBL" id="MDG5974535.1"/>
    </source>
</evidence>
<feature type="transmembrane region" description="Helical" evidence="9">
    <location>
        <begin position="7"/>
        <end position="25"/>
    </location>
</feature>
<name>A0A9X4NUG1_9BURK</name>
<keyword evidence="11" id="KW-1185">Reference proteome</keyword>
<gene>
    <name evidence="10" type="ORF">H010_04682</name>
</gene>
<evidence type="ECO:0000256" key="3">
    <source>
        <dbReference type="ARBA" id="ARBA00022475"/>
    </source>
</evidence>
<protein>
    <submittedName>
        <fullName evidence="10">Inner-membrane translocator</fullName>
    </submittedName>
</protein>
<dbReference type="Proteomes" id="UP001152876">
    <property type="component" value="Unassembled WGS sequence"/>
</dbReference>
<dbReference type="PANTHER" id="PTHR11795">
    <property type="entry name" value="BRANCHED-CHAIN AMINO ACID TRANSPORT SYSTEM PERMEASE PROTEIN LIVH"/>
    <property type="match status" value="1"/>
</dbReference>
<keyword evidence="2" id="KW-0813">Transport</keyword>
<dbReference type="InterPro" id="IPR052157">
    <property type="entry name" value="BCAA_transport_permease"/>
</dbReference>
<dbReference type="CDD" id="cd06582">
    <property type="entry name" value="TM_PBP1_LivH_like"/>
    <property type="match status" value="1"/>
</dbReference>
<dbReference type="GO" id="GO:0006865">
    <property type="term" value="P:amino acid transport"/>
    <property type="evidence" value="ECO:0007669"/>
    <property type="project" value="UniProtKB-KW"/>
</dbReference>
<feature type="transmembrane region" description="Helical" evidence="9">
    <location>
        <begin position="239"/>
        <end position="256"/>
    </location>
</feature>
<comment type="subcellular location">
    <subcellularLocation>
        <location evidence="1">Cell membrane</location>
        <topology evidence="1">Multi-pass membrane protein</topology>
    </subcellularLocation>
</comment>
<evidence type="ECO:0000256" key="5">
    <source>
        <dbReference type="ARBA" id="ARBA00022970"/>
    </source>
</evidence>
<reference evidence="10" key="1">
    <citation type="submission" date="2013-01" db="EMBL/GenBank/DDBJ databases">
        <title>Genome draft of Hydrogenophaga taeniospiralis 2K1.</title>
        <authorList>
            <person name="Gomila M."/>
            <person name="Lalucat J."/>
        </authorList>
    </citation>
    <scope>NUCLEOTIDE SEQUENCE</scope>
    <source>
        <strain evidence="10">CCUG 15921</strain>
    </source>
</reference>
<proteinExistence type="inferred from homology"/>
<evidence type="ECO:0000256" key="8">
    <source>
        <dbReference type="ARBA" id="ARBA00037998"/>
    </source>
</evidence>
<dbReference type="AlphaFoldDB" id="A0A9X4NUG1"/>
<organism evidence="10 11">
    <name type="scientific">Hydrogenophaga taeniospiralis CCUG 15921</name>
    <dbReference type="NCBI Taxonomy" id="1281780"/>
    <lineage>
        <taxon>Bacteria</taxon>
        <taxon>Pseudomonadati</taxon>
        <taxon>Pseudomonadota</taxon>
        <taxon>Betaproteobacteria</taxon>
        <taxon>Burkholderiales</taxon>
        <taxon>Comamonadaceae</taxon>
        <taxon>Hydrogenophaga</taxon>
    </lineage>
</organism>